<feature type="region of interest" description="Disordered" evidence="1">
    <location>
        <begin position="95"/>
        <end position="116"/>
    </location>
</feature>
<dbReference type="RefSeq" id="WP_139800067.1">
    <property type="nucleotide sequence ID" value="NZ_JACKTG010000029.1"/>
</dbReference>
<evidence type="ECO:0000313" key="3">
    <source>
        <dbReference type="EMBL" id="MCV6989955.1"/>
    </source>
</evidence>
<comment type="caution">
    <text evidence="3">The sequence shown here is derived from an EMBL/GenBank/DDBJ whole genome shotgun (WGS) entry which is preliminary data.</text>
</comment>
<name>A0AAW5S4R8_MYCBC</name>
<evidence type="ECO:0000256" key="1">
    <source>
        <dbReference type="SAM" id="MobiDB-lite"/>
    </source>
</evidence>
<feature type="transmembrane region" description="Helical" evidence="2">
    <location>
        <begin position="17"/>
        <end position="38"/>
    </location>
</feature>
<reference evidence="3" key="1">
    <citation type="submission" date="2020-07" db="EMBL/GenBank/DDBJ databases">
        <authorList>
            <person name="Pettersson B.M.F."/>
            <person name="Behra P.R.K."/>
            <person name="Ramesh M."/>
            <person name="Das S."/>
            <person name="Dasgupta S."/>
            <person name="Kirsebom L.A."/>
        </authorList>
    </citation>
    <scope>NUCLEOTIDE SEQUENCE</scope>
    <source>
        <strain evidence="3">DSM 45439</strain>
    </source>
</reference>
<accession>A0AAW5S4R8</accession>
<keyword evidence="2" id="KW-0812">Transmembrane</keyword>
<gene>
    <name evidence="3" type="ORF">H7I91_11700</name>
</gene>
<evidence type="ECO:0000256" key="2">
    <source>
        <dbReference type="SAM" id="Phobius"/>
    </source>
</evidence>
<keyword evidence="2" id="KW-0472">Membrane</keyword>
<sequence>MGDGSLLADSFLSRNSWLSGVVVAVVLFLITTGLALHWRNRDKDSKHLDYQILSDTPIVTSRDRPEILKVIYGANKVSNPFITELRSKTLASSCRSRRSPCSFGDPAKRRNGFGHQ</sequence>
<dbReference type="Proteomes" id="UP001207588">
    <property type="component" value="Unassembled WGS sequence"/>
</dbReference>
<protein>
    <submittedName>
        <fullName evidence="3">Uncharacterized protein</fullName>
    </submittedName>
</protein>
<organism evidence="3 4">
    <name type="scientific">Mycobacterium bouchedurhonense</name>
    <dbReference type="NCBI Taxonomy" id="701041"/>
    <lineage>
        <taxon>Bacteria</taxon>
        <taxon>Bacillati</taxon>
        <taxon>Actinomycetota</taxon>
        <taxon>Actinomycetes</taxon>
        <taxon>Mycobacteriales</taxon>
        <taxon>Mycobacteriaceae</taxon>
        <taxon>Mycobacterium</taxon>
        <taxon>Mycobacterium avium complex (MAC)</taxon>
    </lineage>
</organism>
<reference evidence="3" key="2">
    <citation type="journal article" date="2022" name="BMC Genomics">
        <title>Comparative genome analysis of mycobacteria focusing on tRNA and non-coding RNA.</title>
        <authorList>
            <person name="Behra P.R.K."/>
            <person name="Pettersson B.M.F."/>
            <person name="Ramesh M."/>
            <person name="Das S."/>
            <person name="Dasgupta S."/>
            <person name="Kirsebom L.A."/>
        </authorList>
    </citation>
    <scope>NUCLEOTIDE SEQUENCE</scope>
    <source>
        <strain evidence="3">DSM 45439</strain>
    </source>
</reference>
<evidence type="ECO:0000313" key="4">
    <source>
        <dbReference type="Proteomes" id="UP001207588"/>
    </source>
</evidence>
<proteinExistence type="predicted"/>
<dbReference type="AlphaFoldDB" id="A0AAW5S4R8"/>
<keyword evidence="2" id="KW-1133">Transmembrane helix</keyword>
<dbReference type="EMBL" id="JACKTG010000029">
    <property type="protein sequence ID" value="MCV6989955.1"/>
    <property type="molecule type" value="Genomic_DNA"/>
</dbReference>